<evidence type="ECO:0008006" key="4">
    <source>
        <dbReference type="Google" id="ProtNLM"/>
    </source>
</evidence>
<dbReference type="EMBL" id="KB293048">
    <property type="protein sequence ID" value="ELU16614.1"/>
    <property type="molecule type" value="Genomic_DNA"/>
</dbReference>
<reference evidence="2" key="3">
    <citation type="submission" date="2015-06" db="UniProtKB">
        <authorList>
            <consortium name="EnsemblMetazoa"/>
        </authorList>
    </citation>
    <scope>IDENTIFICATION</scope>
</reference>
<sequence length="65" mass="7631">KILMKPVHNRLYDYLLVNNFLSPIQFGFQPGRKTTQALVSVVDRISNNNHLSIIKMFMGRNNLWK</sequence>
<feature type="non-terminal residue" evidence="1">
    <location>
        <position position="1"/>
    </location>
</feature>
<gene>
    <name evidence="1" type="ORF">CAPTEDRAFT_101198</name>
</gene>
<dbReference type="HOGENOM" id="CLU_2856232_0_0_1"/>
<dbReference type="Proteomes" id="UP000014760">
    <property type="component" value="Unassembled WGS sequence"/>
</dbReference>
<proteinExistence type="predicted"/>
<keyword evidence="3" id="KW-1185">Reference proteome</keyword>
<reference evidence="3" key="1">
    <citation type="submission" date="2012-12" db="EMBL/GenBank/DDBJ databases">
        <authorList>
            <person name="Hellsten U."/>
            <person name="Grimwood J."/>
            <person name="Chapman J.A."/>
            <person name="Shapiro H."/>
            <person name="Aerts A."/>
            <person name="Otillar R.P."/>
            <person name="Terry A.Y."/>
            <person name="Boore J.L."/>
            <person name="Simakov O."/>
            <person name="Marletaz F."/>
            <person name="Cho S.-J."/>
            <person name="Edsinger-Gonzales E."/>
            <person name="Havlak P."/>
            <person name="Kuo D.-H."/>
            <person name="Larsson T."/>
            <person name="Lv J."/>
            <person name="Arendt D."/>
            <person name="Savage R."/>
            <person name="Osoegawa K."/>
            <person name="de Jong P."/>
            <person name="Lindberg D.R."/>
            <person name="Seaver E.C."/>
            <person name="Weisblat D.A."/>
            <person name="Putnam N.H."/>
            <person name="Grigoriev I.V."/>
            <person name="Rokhsar D.S."/>
        </authorList>
    </citation>
    <scope>NUCLEOTIDE SEQUENCE</scope>
    <source>
        <strain evidence="3">I ESC-2004</strain>
    </source>
</reference>
<dbReference type="EnsemblMetazoa" id="CapteT101198">
    <property type="protein sequence ID" value="CapteP101198"/>
    <property type="gene ID" value="CapteG101198"/>
</dbReference>
<protein>
    <recommendedName>
        <fullName evidence="4">Reverse transcriptase domain-containing protein</fullName>
    </recommendedName>
</protein>
<evidence type="ECO:0000313" key="2">
    <source>
        <dbReference type="EnsemblMetazoa" id="CapteP101198"/>
    </source>
</evidence>
<reference evidence="1 3" key="2">
    <citation type="journal article" date="2013" name="Nature">
        <title>Insights into bilaterian evolution from three spiralian genomes.</title>
        <authorList>
            <person name="Simakov O."/>
            <person name="Marletaz F."/>
            <person name="Cho S.J."/>
            <person name="Edsinger-Gonzales E."/>
            <person name="Havlak P."/>
            <person name="Hellsten U."/>
            <person name="Kuo D.H."/>
            <person name="Larsson T."/>
            <person name="Lv J."/>
            <person name="Arendt D."/>
            <person name="Savage R."/>
            <person name="Osoegawa K."/>
            <person name="de Jong P."/>
            <person name="Grimwood J."/>
            <person name="Chapman J.A."/>
            <person name="Shapiro H."/>
            <person name="Aerts A."/>
            <person name="Otillar R.P."/>
            <person name="Terry A.Y."/>
            <person name="Boore J.L."/>
            <person name="Grigoriev I.V."/>
            <person name="Lindberg D.R."/>
            <person name="Seaver E.C."/>
            <person name="Weisblat D.A."/>
            <person name="Putnam N.H."/>
            <person name="Rokhsar D.S."/>
        </authorList>
    </citation>
    <scope>NUCLEOTIDE SEQUENCE</scope>
    <source>
        <strain evidence="1 3">I ESC-2004</strain>
    </source>
</reference>
<dbReference type="AlphaFoldDB" id="R7VDA3"/>
<evidence type="ECO:0000313" key="3">
    <source>
        <dbReference type="Proteomes" id="UP000014760"/>
    </source>
</evidence>
<dbReference type="EMBL" id="AMQN01004265">
    <property type="status" value="NOT_ANNOTATED_CDS"/>
    <property type="molecule type" value="Genomic_DNA"/>
</dbReference>
<evidence type="ECO:0000313" key="1">
    <source>
        <dbReference type="EMBL" id="ELU16614.1"/>
    </source>
</evidence>
<name>R7VDA3_CAPTE</name>
<organism evidence="1">
    <name type="scientific">Capitella teleta</name>
    <name type="common">Polychaete worm</name>
    <dbReference type="NCBI Taxonomy" id="283909"/>
    <lineage>
        <taxon>Eukaryota</taxon>
        <taxon>Metazoa</taxon>
        <taxon>Spiralia</taxon>
        <taxon>Lophotrochozoa</taxon>
        <taxon>Annelida</taxon>
        <taxon>Polychaeta</taxon>
        <taxon>Sedentaria</taxon>
        <taxon>Scolecida</taxon>
        <taxon>Capitellidae</taxon>
        <taxon>Capitella</taxon>
    </lineage>
</organism>
<accession>R7VDA3</accession>